<protein>
    <submittedName>
        <fullName evidence="1">Uncharacterized protein</fullName>
    </submittedName>
</protein>
<sequence length="159" mass="17289">MRGLILKLQDQQEQSSASPSPGFLRKQINTPRKLDSQSTLIFSRVSVSEAIAMAGSAKAIRRCPMLDRKTQGLAGYASTVDYDLLKKSSKVSYTPYLVTLLLERPGIATAYTGEQVKSFLDLAINDSFVAIVRKEELAICVESAATKPPSNCWAFPASG</sequence>
<dbReference type="EMBL" id="MU003492">
    <property type="protein sequence ID" value="KAF2478307.1"/>
    <property type="molecule type" value="Genomic_DNA"/>
</dbReference>
<accession>A0ACB6RGQ4</accession>
<organism evidence="1 2">
    <name type="scientific">Lindgomyces ingoldianus</name>
    <dbReference type="NCBI Taxonomy" id="673940"/>
    <lineage>
        <taxon>Eukaryota</taxon>
        <taxon>Fungi</taxon>
        <taxon>Dikarya</taxon>
        <taxon>Ascomycota</taxon>
        <taxon>Pezizomycotina</taxon>
        <taxon>Dothideomycetes</taxon>
        <taxon>Pleosporomycetidae</taxon>
        <taxon>Pleosporales</taxon>
        <taxon>Lindgomycetaceae</taxon>
        <taxon>Lindgomyces</taxon>
    </lineage>
</organism>
<comment type="caution">
    <text evidence="1">The sequence shown here is derived from an EMBL/GenBank/DDBJ whole genome shotgun (WGS) entry which is preliminary data.</text>
</comment>
<name>A0ACB6RGQ4_9PLEO</name>
<gene>
    <name evidence="1" type="ORF">BDR25DRAFT_348566</name>
</gene>
<evidence type="ECO:0000313" key="1">
    <source>
        <dbReference type="EMBL" id="KAF2478307.1"/>
    </source>
</evidence>
<evidence type="ECO:0000313" key="2">
    <source>
        <dbReference type="Proteomes" id="UP000799755"/>
    </source>
</evidence>
<keyword evidence="2" id="KW-1185">Reference proteome</keyword>
<proteinExistence type="predicted"/>
<reference evidence="1" key="1">
    <citation type="journal article" date="2020" name="Stud. Mycol.">
        <title>101 Dothideomycetes genomes: a test case for predicting lifestyles and emergence of pathogens.</title>
        <authorList>
            <person name="Haridas S."/>
            <person name="Albert R."/>
            <person name="Binder M."/>
            <person name="Bloem J."/>
            <person name="Labutti K."/>
            <person name="Salamov A."/>
            <person name="Andreopoulos B."/>
            <person name="Baker S."/>
            <person name="Barry K."/>
            <person name="Bills G."/>
            <person name="Bluhm B."/>
            <person name="Cannon C."/>
            <person name="Castanera R."/>
            <person name="Culley D."/>
            <person name="Daum C."/>
            <person name="Ezra D."/>
            <person name="Gonzalez J."/>
            <person name="Henrissat B."/>
            <person name="Kuo A."/>
            <person name="Liang C."/>
            <person name="Lipzen A."/>
            <person name="Lutzoni F."/>
            <person name="Magnuson J."/>
            <person name="Mondo S."/>
            <person name="Nolan M."/>
            <person name="Ohm R."/>
            <person name="Pangilinan J."/>
            <person name="Park H.-J."/>
            <person name="Ramirez L."/>
            <person name="Alfaro M."/>
            <person name="Sun H."/>
            <person name="Tritt A."/>
            <person name="Yoshinaga Y."/>
            <person name="Zwiers L.-H."/>
            <person name="Turgeon B."/>
            <person name="Goodwin S."/>
            <person name="Spatafora J."/>
            <person name="Crous P."/>
            <person name="Grigoriev I."/>
        </authorList>
    </citation>
    <scope>NUCLEOTIDE SEQUENCE</scope>
    <source>
        <strain evidence="1">ATCC 200398</strain>
    </source>
</reference>
<dbReference type="Proteomes" id="UP000799755">
    <property type="component" value="Unassembled WGS sequence"/>
</dbReference>